<feature type="domain" description="ZP" evidence="2">
    <location>
        <begin position="1"/>
        <end position="125"/>
    </location>
</feature>
<evidence type="ECO:0000259" key="2">
    <source>
        <dbReference type="PROSITE" id="PS51034"/>
    </source>
</evidence>
<name>A0AA88LA25_ARTSF</name>
<evidence type="ECO:0000256" key="1">
    <source>
        <dbReference type="ARBA" id="ARBA00023157"/>
    </source>
</evidence>
<reference evidence="3" key="1">
    <citation type="submission" date="2023-07" db="EMBL/GenBank/DDBJ databases">
        <title>Chromosome-level genome assembly of Artemia franciscana.</title>
        <authorList>
            <person name="Jo E."/>
        </authorList>
    </citation>
    <scope>NUCLEOTIDE SEQUENCE</scope>
    <source>
        <tissue evidence="3">Whole body</tissue>
    </source>
</reference>
<dbReference type="PANTHER" id="PTHR46560">
    <property type="entry name" value="CYPHER, ISOFORM B"/>
    <property type="match status" value="1"/>
</dbReference>
<evidence type="ECO:0000313" key="4">
    <source>
        <dbReference type="Proteomes" id="UP001187531"/>
    </source>
</evidence>
<dbReference type="PROSITE" id="PS51034">
    <property type="entry name" value="ZP_2"/>
    <property type="match status" value="1"/>
</dbReference>
<dbReference type="InterPro" id="IPR001507">
    <property type="entry name" value="ZP_dom"/>
</dbReference>
<dbReference type="AlphaFoldDB" id="A0AA88LA25"/>
<dbReference type="PANTHER" id="PTHR46560:SF4">
    <property type="entry name" value="DUSKY"/>
    <property type="match status" value="1"/>
</dbReference>
<gene>
    <name evidence="3" type="ORF">QYM36_003059</name>
</gene>
<dbReference type="Pfam" id="PF00100">
    <property type="entry name" value="Zona_pellucida"/>
    <property type="match status" value="1"/>
</dbReference>
<dbReference type="Gene3D" id="2.60.40.4100">
    <property type="entry name" value="Zona pellucida, ZP-C domain"/>
    <property type="match status" value="1"/>
</dbReference>
<protein>
    <recommendedName>
        <fullName evidence="2">ZP domain-containing protein</fullName>
    </recommendedName>
</protein>
<dbReference type="EMBL" id="JAVRJZ010000005">
    <property type="protein sequence ID" value="KAK2722742.1"/>
    <property type="molecule type" value="Genomic_DNA"/>
</dbReference>
<keyword evidence="4" id="KW-1185">Reference proteome</keyword>
<dbReference type="Proteomes" id="UP001187531">
    <property type="component" value="Unassembled WGS sequence"/>
</dbReference>
<proteinExistence type="predicted"/>
<comment type="caution">
    <text evidence="3">The sequence shown here is derived from an EMBL/GenBank/DDBJ whole genome shotgun (WGS) entry which is preliminary data.</text>
</comment>
<evidence type="ECO:0000313" key="3">
    <source>
        <dbReference type="EMBL" id="KAK2722742.1"/>
    </source>
</evidence>
<sequence length="176" mass="19462">MDIQIGKGPLAPSANSLVRIGKTMTMVISATGDPGFDIHVRDCITHDGNRNNPVILTDNNGCVLKKKLMGPWQKTRQTGNAEINLLAFAFFQAFKFPDQVEVFLECNIGLCKSECGFCPEDQALFGRKKRSLQYNKATLVSDPVRLARRLRVFAPDDVAFADGRSTITLTTGELKR</sequence>
<accession>A0AA88LA25</accession>
<organism evidence="3 4">
    <name type="scientific">Artemia franciscana</name>
    <name type="common">Brine shrimp</name>
    <name type="synonym">Artemia sanfranciscana</name>
    <dbReference type="NCBI Taxonomy" id="6661"/>
    <lineage>
        <taxon>Eukaryota</taxon>
        <taxon>Metazoa</taxon>
        <taxon>Ecdysozoa</taxon>
        <taxon>Arthropoda</taxon>
        <taxon>Crustacea</taxon>
        <taxon>Branchiopoda</taxon>
        <taxon>Anostraca</taxon>
        <taxon>Artemiidae</taxon>
        <taxon>Artemia</taxon>
    </lineage>
</organism>
<dbReference type="InterPro" id="IPR055355">
    <property type="entry name" value="ZP-C"/>
</dbReference>
<dbReference type="InterPro" id="IPR042235">
    <property type="entry name" value="ZP-C_dom"/>
</dbReference>
<keyword evidence="1" id="KW-1015">Disulfide bond</keyword>